<sequence>MPVEVCQVSSEIIVDVTKTISSPTQASIYEYMLNFTYDGFHKHALRFMFHVSFFVNNMTKFCLIIYFGTQESCYLGSMILDTVSFPCMFAQPTIIYF</sequence>
<keyword evidence="2" id="KW-1185">Reference proteome</keyword>
<proteinExistence type="predicted"/>
<dbReference type="Proteomes" id="UP000006729">
    <property type="component" value="Chromosome 1"/>
</dbReference>
<name>A0A2K2C6S7_POPTR</name>
<dbReference type="InParanoid" id="A0A2K2C6S7"/>
<accession>A0A2K2C6S7</accession>
<evidence type="ECO:0000313" key="1">
    <source>
        <dbReference type="EMBL" id="PNT57735.1"/>
    </source>
</evidence>
<dbReference type="EMBL" id="CM009290">
    <property type="protein sequence ID" value="PNT57735.1"/>
    <property type="molecule type" value="Genomic_DNA"/>
</dbReference>
<gene>
    <name evidence="1" type="ORF">POPTR_001G318000</name>
</gene>
<protein>
    <submittedName>
        <fullName evidence="1">Uncharacterized protein</fullName>
    </submittedName>
</protein>
<dbReference type="AlphaFoldDB" id="A0A2K2C6S7"/>
<organism evidence="1 2">
    <name type="scientific">Populus trichocarpa</name>
    <name type="common">Western balsam poplar</name>
    <name type="synonym">Populus balsamifera subsp. trichocarpa</name>
    <dbReference type="NCBI Taxonomy" id="3694"/>
    <lineage>
        <taxon>Eukaryota</taxon>
        <taxon>Viridiplantae</taxon>
        <taxon>Streptophyta</taxon>
        <taxon>Embryophyta</taxon>
        <taxon>Tracheophyta</taxon>
        <taxon>Spermatophyta</taxon>
        <taxon>Magnoliopsida</taxon>
        <taxon>eudicotyledons</taxon>
        <taxon>Gunneridae</taxon>
        <taxon>Pentapetalae</taxon>
        <taxon>rosids</taxon>
        <taxon>fabids</taxon>
        <taxon>Malpighiales</taxon>
        <taxon>Salicaceae</taxon>
        <taxon>Saliceae</taxon>
        <taxon>Populus</taxon>
    </lineage>
</organism>
<reference evidence="1 2" key="1">
    <citation type="journal article" date="2006" name="Science">
        <title>The genome of black cottonwood, Populus trichocarpa (Torr. &amp; Gray).</title>
        <authorList>
            <person name="Tuskan G.A."/>
            <person name="Difazio S."/>
            <person name="Jansson S."/>
            <person name="Bohlmann J."/>
            <person name="Grigoriev I."/>
            <person name="Hellsten U."/>
            <person name="Putnam N."/>
            <person name="Ralph S."/>
            <person name="Rombauts S."/>
            <person name="Salamov A."/>
            <person name="Schein J."/>
            <person name="Sterck L."/>
            <person name="Aerts A."/>
            <person name="Bhalerao R.R."/>
            <person name="Bhalerao R.P."/>
            <person name="Blaudez D."/>
            <person name="Boerjan W."/>
            <person name="Brun A."/>
            <person name="Brunner A."/>
            <person name="Busov V."/>
            <person name="Campbell M."/>
            <person name="Carlson J."/>
            <person name="Chalot M."/>
            <person name="Chapman J."/>
            <person name="Chen G.L."/>
            <person name="Cooper D."/>
            <person name="Coutinho P.M."/>
            <person name="Couturier J."/>
            <person name="Covert S."/>
            <person name="Cronk Q."/>
            <person name="Cunningham R."/>
            <person name="Davis J."/>
            <person name="Degroeve S."/>
            <person name="Dejardin A."/>
            <person name="Depamphilis C."/>
            <person name="Detter J."/>
            <person name="Dirks B."/>
            <person name="Dubchak I."/>
            <person name="Duplessis S."/>
            <person name="Ehlting J."/>
            <person name="Ellis B."/>
            <person name="Gendler K."/>
            <person name="Goodstein D."/>
            <person name="Gribskov M."/>
            <person name="Grimwood J."/>
            <person name="Groover A."/>
            <person name="Gunter L."/>
            <person name="Hamberger B."/>
            <person name="Heinze B."/>
            <person name="Helariutta Y."/>
            <person name="Henrissat B."/>
            <person name="Holligan D."/>
            <person name="Holt R."/>
            <person name="Huang W."/>
            <person name="Islam-Faridi N."/>
            <person name="Jones S."/>
            <person name="Jones-Rhoades M."/>
            <person name="Jorgensen R."/>
            <person name="Joshi C."/>
            <person name="Kangasjarvi J."/>
            <person name="Karlsson J."/>
            <person name="Kelleher C."/>
            <person name="Kirkpatrick R."/>
            <person name="Kirst M."/>
            <person name="Kohler A."/>
            <person name="Kalluri U."/>
            <person name="Larimer F."/>
            <person name="Leebens-Mack J."/>
            <person name="Leple J.C."/>
            <person name="Locascio P."/>
            <person name="Lou Y."/>
            <person name="Lucas S."/>
            <person name="Martin F."/>
            <person name="Montanini B."/>
            <person name="Napoli C."/>
            <person name="Nelson D.R."/>
            <person name="Nelson C."/>
            <person name="Nieminen K."/>
            <person name="Nilsson O."/>
            <person name="Pereda V."/>
            <person name="Peter G."/>
            <person name="Philippe R."/>
            <person name="Pilate G."/>
            <person name="Poliakov A."/>
            <person name="Razumovskaya J."/>
            <person name="Richardson P."/>
            <person name="Rinaldi C."/>
            <person name="Ritland K."/>
            <person name="Rouze P."/>
            <person name="Ryaboy D."/>
            <person name="Schmutz J."/>
            <person name="Schrader J."/>
            <person name="Segerman B."/>
            <person name="Shin H."/>
            <person name="Siddiqui A."/>
            <person name="Sterky F."/>
            <person name="Terry A."/>
            <person name="Tsai C.J."/>
            <person name="Uberbacher E."/>
            <person name="Unneberg P."/>
            <person name="Vahala J."/>
            <person name="Wall K."/>
            <person name="Wessler S."/>
            <person name="Yang G."/>
            <person name="Yin T."/>
            <person name="Douglas C."/>
            <person name="Marra M."/>
            <person name="Sandberg G."/>
            <person name="Van de Peer Y."/>
            <person name="Rokhsar D."/>
        </authorList>
    </citation>
    <scope>NUCLEOTIDE SEQUENCE [LARGE SCALE GENOMIC DNA]</scope>
    <source>
        <strain evidence="2">cv. Nisqually</strain>
    </source>
</reference>
<evidence type="ECO:0000313" key="2">
    <source>
        <dbReference type="Proteomes" id="UP000006729"/>
    </source>
</evidence>